<keyword evidence="4" id="KW-1185">Reference proteome</keyword>
<dbReference type="EMBL" id="CAWYQH010000097">
    <property type="protein sequence ID" value="CAK8684449.1"/>
    <property type="molecule type" value="Genomic_DNA"/>
</dbReference>
<evidence type="ECO:0000313" key="3">
    <source>
        <dbReference type="EMBL" id="CAK8684449.1"/>
    </source>
</evidence>
<reference evidence="3 4" key="1">
    <citation type="submission" date="2024-02" db="EMBL/GenBank/DDBJ databases">
        <authorList>
            <person name="Daric V."/>
            <person name="Darras S."/>
        </authorList>
    </citation>
    <scope>NUCLEOTIDE SEQUENCE [LARGE SCALE GENOMIC DNA]</scope>
</reference>
<evidence type="ECO:0000256" key="2">
    <source>
        <dbReference type="SAM" id="Phobius"/>
    </source>
</evidence>
<keyword evidence="2" id="KW-0472">Membrane</keyword>
<name>A0ABP0G1A6_CLALP</name>
<evidence type="ECO:0000313" key="4">
    <source>
        <dbReference type="Proteomes" id="UP001642483"/>
    </source>
</evidence>
<protein>
    <recommendedName>
        <fullName evidence="5">Secreted protein</fullName>
    </recommendedName>
</protein>
<dbReference type="Proteomes" id="UP001642483">
    <property type="component" value="Unassembled WGS sequence"/>
</dbReference>
<organism evidence="3 4">
    <name type="scientific">Clavelina lepadiformis</name>
    <name type="common">Light-bulb sea squirt</name>
    <name type="synonym">Ascidia lepadiformis</name>
    <dbReference type="NCBI Taxonomy" id="159417"/>
    <lineage>
        <taxon>Eukaryota</taxon>
        <taxon>Metazoa</taxon>
        <taxon>Chordata</taxon>
        <taxon>Tunicata</taxon>
        <taxon>Ascidiacea</taxon>
        <taxon>Aplousobranchia</taxon>
        <taxon>Clavelinidae</taxon>
        <taxon>Clavelina</taxon>
    </lineage>
</organism>
<evidence type="ECO:0000256" key="1">
    <source>
        <dbReference type="SAM" id="MobiDB-lite"/>
    </source>
</evidence>
<evidence type="ECO:0008006" key="5">
    <source>
        <dbReference type="Google" id="ProtNLM"/>
    </source>
</evidence>
<feature type="compositionally biased region" description="Basic and acidic residues" evidence="1">
    <location>
        <begin position="31"/>
        <end position="44"/>
    </location>
</feature>
<accession>A0ABP0G1A6</accession>
<feature type="transmembrane region" description="Helical" evidence="2">
    <location>
        <begin position="6"/>
        <end position="24"/>
    </location>
</feature>
<comment type="caution">
    <text evidence="3">The sequence shown here is derived from an EMBL/GenBank/DDBJ whole genome shotgun (WGS) entry which is preliminary data.</text>
</comment>
<feature type="region of interest" description="Disordered" evidence="1">
    <location>
        <begin position="28"/>
        <end position="63"/>
    </location>
</feature>
<feature type="compositionally biased region" description="Basic and acidic residues" evidence="1">
    <location>
        <begin position="51"/>
        <end position="61"/>
    </location>
</feature>
<keyword evidence="2" id="KW-1133">Transmembrane helix</keyword>
<gene>
    <name evidence="3" type="ORF">CVLEPA_LOCUS15432</name>
</gene>
<proteinExistence type="predicted"/>
<keyword evidence="2" id="KW-0812">Transmembrane</keyword>
<sequence length="81" mass="9463">MEIYLMCRVSAFNVICFCLIWIAAKMKKPKKSESEHELISKETPQDTYDTIQDHPHQEPEPSRFTASHLALFVSFTFNRIS</sequence>